<evidence type="ECO:0000256" key="5">
    <source>
        <dbReference type="ARBA" id="ARBA00022840"/>
    </source>
</evidence>
<keyword evidence="10" id="KW-1185">Reference proteome</keyword>
<dbReference type="GO" id="GO:0005524">
    <property type="term" value="F:ATP binding"/>
    <property type="evidence" value="ECO:0007669"/>
    <property type="project" value="UniProtKB-KW"/>
</dbReference>
<evidence type="ECO:0000259" key="8">
    <source>
        <dbReference type="SMART" id="SM00670"/>
    </source>
</evidence>
<reference evidence="9" key="1">
    <citation type="submission" date="2022-10" db="EMBL/GenBank/DDBJ databases">
        <authorList>
            <person name="Yu W.X."/>
        </authorList>
    </citation>
    <scope>NUCLEOTIDE SEQUENCE</scope>
    <source>
        <strain evidence="9">D04</strain>
    </source>
</reference>
<comment type="similarity">
    <text evidence="6">In the N-terminal section; belongs to the PINc/VapC protein family.</text>
</comment>
<sequence>MRQLFKSDELSIAYVDSVQTETGMVVLKFPRRMAPRLKVQKSITVIKKSARQILGNHPTEWTCHWEEFCENPDYHSSASDVVPMYYVQCKNDGYDYVACSGISTRLYDLFVKTTSEGKSLSVIVYNPFPPVDYYKNLSRYMDVFSDNKELMLEPLIDYEDWRPEELAYDENNPSNISDTILKTLDEQDSVIVQGPPGTGKSYNIATIIASYLENGHNVCVTTMANKGLVELIKQRPLEKYIPAGKISKTNLSIDEQKQIGGVKNAGSDLLVPDGELLCATNYGLSSVFSENKMKLNGLPSYDLIVIEEASQAFLTTIAAFKQLGNKCLIVGDPMQLPPIVKLNNPLYNAWNVNTQIEGLKTFALGSNIKAYRIVTTFRLTDKSAALTKIFYGNKFISVKKEYQDFSEAGSSLFSNEGGVLFTCTNDLKDGLYSDTANNIIRLVVDTMQKKYPERSLAIITPFRDTVKELQKRFSLADMDLDITIETIDRIQGMTVDYAILYIPGRNPGFALEERRFNVATSRSRSTTLIISDMPLQHFHSVSPNVIQFIKQCDTVDNNYKVVSSQVVVDKPEKDVQPILESSTVKTDNIKVKVVGNIDLSKFERTKKELQPEKKNYYIIDTNVFVNFPNIISRIDKKYPIILSAKVTDELDKLKIKLTEQNKQNAEKALRFLNNVDSHEIIYEFADVSLLPNDFDKRSPDNMILSVALKYKEENPIMLTSDNGLQLKSKILGITTISLKNFLKR</sequence>
<dbReference type="AlphaFoldDB" id="A0AAE3MDR4"/>
<keyword evidence="4" id="KW-0347">Helicase</keyword>
<evidence type="ECO:0000256" key="1">
    <source>
        <dbReference type="ARBA" id="ARBA00007913"/>
    </source>
</evidence>
<keyword evidence="2" id="KW-0547">Nucleotide-binding</keyword>
<dbReference type="InterPro" id="IPR041679">
    <property type="entry name" value="DNA2/NAM7-like_C"/>
</dbReference>
<evidence type="ECO:0000313" key="9">
    <source>
        <dbReference type="EMBL" id="MCW3805725.1"/>
    </source>
</evidence>
<dbReference type="SMART" id="SM00670">
    <property type="entry name" value="PINc"/>
    <property type="match status" value="1"/>
</dbReference>
<keyword evidence="5" id="KW-0067">ATP-binding</keyword>
<dbReference type="PANTHER" id="PTHR43788">
    <property type="entry name" value="DNA2/NAM7 HELICASE FAMILY MEMBER"/>
    <property type="match status" value="1"/>
</dbReference>
<dbReference type="EMBL" id="JAPDPI010000015">
    <property type="protein sequence ID" value="MCW3805725.1"/>
    <property type="molecule type" value="Genomic_DNA"/>
</dbReference>
<dbReference type="SUPFAM" id="SSF88723">
    <property type="entry name" value="PIN domain-like"/>
    <property type="match status" value="1"/>
</dbReference>
<comment type="similarity">
    <text evidence="1">Belongs to the DNA2/NAM7 helicase family.</text>
</comment>
<dbReference type="PANTHER" id="PTHR43788:SF8">
    <property type="entry name" value="DNA-BINDING PROTEIN SMUBP-2"/>
    <property type="match status" value="1"/>
</dbReference>
<comment type="caution">
    <text evidence="9">The sequence shown here is derived from an EMBL/GenBank/DDBJ whole genome shotgun (WGS) entry which is preliminary data.</text>
</comment>
<dbReference type="RefSeq" id="WP_301199091.1">
    <property type="nucleotide sequence ID" value="NZ_JAPDPI010000015.1"/>
</dbReference>
<dbReference type="Pfam" id="PF13087">
    <property type="entry name" value="AAA_12"/>
    <property type="match status" value="1"/>
</dbReference>
<dbReference type="Pfam" id="PF13086">
    <property type="entry name" value="AAA_11"/>
    <property type="match status" value="1"/>
</dbReference>
<evidence type="ECO:0000256" key="6">
    <source>
        <dbReference type="ARBA" id="ARBA00046345"/>
    </source>
</evidence>
<evidence type="ECO:0000256" key="7">
    <source>
        <dbReference type="SAM" id="Coils"/>
    </source>
</evidence>
<dbReference type="Proteomes" id="UP001207408">
    <property type="component" value="Unassembled WGS sequence"/>
</dbReference>
<evidence type="ECO:0000256" key="4">
    <source>
        <dbReference type="ARBA" id="ARBA00022806"/>
    </source>
</evidence>
<dbReference type="InterPro" id="IPR041677">
    <property type="entry name" value="DNA2/NAM7_AAA_11"/>
</dbReference>
<name>A0AAE3MDR4_9BACT</name>
<dbReference type="SUPFAM" id="SSF52540">
    <property type="entry name" value="P-loop containing nucleoside triphosphate hydrolases"/>
    <property type="match status" value="1"/>
</dbReference>
<accession>A0AAE3MDR4</accession>
<keyword evidence="7" id="KW-0175">Coiled coil</keyword>
<dbReference type="Gene3D" id="3.40.50.1010">
    <property type="entry name" value="5'-nuclease"/>
    <property type="match status" value="1"/>
</dbReference>
<evidence type="ECO:0000256" key="3">
    <source>
        <dbReference type="ARBA" id="ARBA00022801"/>
    </source>
</evidence>
<keyword evidence="3" id="KW-0378">Hydrolase</keyword>
<dbReference type="GO" id="GO:0016787">
    <property type="term" value="F:hydrolase activity"/>
    <property type="evidence" value="ECO:0007669"/>
    <property type="project" value="UniProtKB-KW"/>
</dbReference>
<feature type="domain" description="PIN" evidence="8">
    <location>
        <begin position="615"/>
        <end position="726"/>
    </location>
</feature>
<protein>
    <submittedName>
        <fullName evidence="9">PIN domain-containing protein</fullName>
    </submittedName>
</protein>
<dbReference type="InterPro" id="IPR029060">
    <property type="entry name" value="PIN-like_dom_sf"/>
</dbReference>
<dbReference type="Gene3D" id="3.40.50.300">
    <property type="entry name" value="P-loop containing nucleotide triphosphate hydrolases"/>
    <property type="match status" value="2"/>
</dbReference>
<dbReference type="CDD" id="cd09883">
    <property type="entry name" value="PIN_VapC_PhoHL-ATPase"/>
    <property type="match status" value="1"/>
</dbReference>
<evidence type="ECO:0000256" key="2">
    <source>
        <dbReference type="ARBA" id="ARBA00022741"/>
    </source>
</evidence>
<gene>
    <name evidence="9" type="ORF">OM074_08795</name>
</gene>
<dbReference type="Pfam" id="PF13638">
    <property type="entry name" value="PIN_4"/>
    <property type="match status" value="1"/>
</dbReference>
<dbReference type="InterPro" id="IPR002716">
    <property type="entry name" value="PIN_dom"/>
</dbReference>
<proteinExistence type="inferred from homology"/>
<feature type="coiled-coil region" evidence="7">
    <location>
        <begin position="643"/>
        <end position="675"/>
    </location>
</feature>
<evidence type="ECO:0000313" key="10">
    <source>
        <dbReference type="Proteomes" id="UP001207408"/>
    </source>
</evidence>
<dbReference type="InterPro" id="IPR050534">
    <property type="entry name" value="Coronavir_polyprotein_1ab"/>
</dbReference>
<dbReference type="GO" id="GO:0043139">
    <property type="term" value="F:5'-3' DNA helicase activity"/>
    <property type="evidence" value="ECO:0007669"/>
    <property type="project" value="TreeGrafter"/>
</dbReference>
<organism evidence="9 10">
    <name type="scientific">Plebeiibacterium marinum</name>
    <dbReference type="NCBI Taxonomy" id="2992111"/>
    <lineage>
        <taxon>Bacteria</taxon>
        <taxon>Pseudomonadati</taxon>
        <taxon>Bacteroidota</taxon>
        <taxon>Bacteroidia</taxon>
        <taxon>Marinilabiliales</taxon>
        <taxon>Marinilabiliaceae</taxon>
        <taxon>Plebeiibacterium</taxon>
    </lineage>
</organism>
<dbReference type="InterPro" id="IPR027417">
    <property type="entry name" value="P-loop_NTPase"/>
</dbReference>